<organism evidence="1">
    <name type="scientific">Medicago truncatula</name>
    <name type="common">Barrel medic</name>
    <name type="synonym">Medicago tribuloides</name>
    <dbReference type="NCBI Taxonomy" id="3880"/>
    <lineage>
        <taxon>Eukaryota</taxon>
        <taxon>Viridiplantae</taxon>
        <taxon>Streptophyta</taxon>
        <taxon>Embryophyta</taxon>
        <taxon>Tracheophyta</taxon>
        <taxon>Spermatophyta</taxon>
        <taxon>Magnoliopsida</taxon>
        <taxon>eudicotyledons</taxon>
        <taxon>Gunneridae</taxon>
        <taxon>Pentapetalae</taxon>
        <taxon>rosids</taxon>
        <taxon>fabids</taxon>
        <taxon>Fabales</taxon>
        <taxon>Fabaceae</taxon>
        <taxon>Papilionoideae</taxon>
        <taxon>50 kb inversion clade</taxon>
        <taxon>NPAAA clade</taxon>
        <taxon>Hologalegina</taxon>
        <taxon>IRL clade</taxon>
        <taxon>Trifolieae</taxon>
        <taxon>Medicago</taxon>
    </lineage>
</organism>
<dbReference type="Gramene" id="rna22740">
    <property type="protein sequence ID" value="RHN60428.1"/>
    <property type="gene ID" value="gene22740"/>
</dbReference>
<reference evidence="1" key="1">
    <citation type="journal article" date="2018" name="Nat. Plants">
        <title>Whole-genome landscape of Medicago truncatula symbiotic genes.</title>
        <authorList>
            <person name="Pecrix Y."/>
            <person name="Gamas P."/>
            <person name="Carrere S."/>
        </authorList>
    </citation>
    <scope>NUCLEOTIDE SEQUENCE</scope>
    <source>
        <tissue evidence="1">Leaves</tissue>
    </source>
</reference>
<dbReference type="AlphaFoldDB" id="A0A396I6J3"/>
<comment type="caution">
    <text evidence="1">The sequence shown here is derived from an EMBL/GenBank/DDBJ whole genome shotgun (WGS) entry which is preliminary data.</text>
</comment>
<name>A0A396I6J3_MEDTR</name>
<protein>
    <submittedName>
        <fullName evidence="1">Uncharacterized protein</fullName>
    </submittedName>
</protein>
<evidence type="ECO:0000313" key="1">
    <source>
        <dbReference type="EMBL" id="RHN60428.1"/>
    </source>
</evidence>
<accession>A0A396I6J3</accession>
<sequence length="141" mass="16523">MNLEENIQHLKIFYGINFESAMDKALLKNEWIYVELKFHFFIGIPENVIQGLRSAKMGIHVCKEKNNTNEDVIFTNPYSRKRKIDEYLNASLSQFHPTLKKHRFVEVGVSETEILQQQHLVLLSGMRNLVLTETIEKEHHG</sequence>
<dbReference type="Proteomes" id="UP000265566">
    <property type="component" value="Chromosome 4"/>
</dbReference>
<dbReference type="EMBL" id="PSQE01000004">
    <property type="protein sequence ID" value="RHN60428.1"/>
    <property type="molecule type" value="Genomic_DNA"/>
</dbReference>
<proteinExistence type="predicted"/>
<gene>
    <name evidence="1" type="ORF">MtrunA17_Chr4g0025731</name>
</gene>